<keyword evidence="2" id="KW-1185">Reference proteome</keyword>
<accession>A0A7J9SEV6</accession>
<evidence type="ECO:0000313" key="1">
    <source>
        <dbReference type="EMBL" id="MBB6645052.1"/>
    </source>
</evidence>
<dbReference type="AlphaFoldDB" id="A0A7J9SEV6"/>
<dbReference type="Proteomes" id="UP000546257">
    <property type="component" value="Unassembled WGS sequence"/>
</dbReference>
<dbReference type="EMBL" id="JACKXD010000001">
    <property type="protein sequence ID" value="MBB6645052.1"/>
    <property type="molecule type" value="Genomic_DNA"/>
</dbReference>
<organism evidence="1 2">
    <name type="scientific">Halobellus ruber</name>
    <dbReference type="NCBI Taxonomy" id="2761102"/>
    <lineage>
        <taxon>Archaea</taxon>
        <taxon>Methanobacteriati</taxon>
        <taxon>Methanobacteriota</taxon>
        <taxon>Stenosarchaea group</taxon>
        <taxon>Halobacteria</taxon>
        <taxon>Halobacteriales</taxon>
        <taxon>Haloferacaceae</taxon>
        <taxon>Halobellus</taxon>
    </lineage>
</organism>
<proteinExistence type="predicted"/>
<gene>
    <name evidence="1" type="ORF">H5V44_01835</name>
</gene>
<name>A0A7J9SEV6_9EURY</name>
<sequence>MTPDTEDISIRISAEAETVLVVLHRLDGGKAVDLEDLQDELVPGEMRFHIFSDALVELLACGRAYQPSGGFIKATDYGTTTEHIRW</sequence>
<evidence type="ECO:0000313" key="2">
    <source>
        <dbReference type="Proteomes" id="UP000546257"/>
    </source>
</evidence>
<reference evidence="1 2" key="1">
    <citation type="submission" date="2020-08" db="EMBL/GenBank/DDBJ databases">
        <authorList>
            <person name="Seo M.-J."/>
        </authorList>
    </citation>
    <scope>NUCLEOTIDE SEQUENCE [LARGE SCALE GENOMIC DNA]</scope>
    <source>
        <strain evidence="1 2">MBLA0160</strain>
    </source>
</reference>
<comment type="caution">
    <text evidence="1">The sequence shown here is derived from an EMBL/GenBank/DDBJ whole genome shotgun (WGS) entry which is preliminary data.</text>
</comment>
<dbReference type="RefSeq" id="WP_185191430.1">
    <property type="nucleotide sequence ID" value="NZ_JACKXD010000001.1"/>
</dbReference>
<protein>
    <submittedName>
        <fullName evidence="1">Uncharacterized protein</fullName>
    </submittedName>
</protein>